<evidence type="ECO:0000313" key="2">
    <source>
        <dbReference type="Proteomes" id="UP001331761"/>
    </source>
</evidence>
<sequence length="97" mass="11237">MILAPVIDIDIRSRRPGSPPGSAVLQVNKVQKSSDPWLGRAKRGQRIDCLPEPYWTRRNDFVAIARLHFFCHTNEHLYFNDDANPFLCIRQSYPLTK</sequence>
<keyword evidence="2" id="KW-1185">Reference proteome</keyword>
<organism evidence="1 2">
    <name type="scientific">Trichostrongylus colubriformis</name>
    <name type="common">Black scour worm</name>
    <dbReference type="NCBI Taxonomy" id="6319"/>
    <lineage>
        <taxon>Eukaryota</taxon>
        <taxon>Metazoa</taxon>
        <taxon>Ecdysozoa</taxon>
        <taxon>Nematoda</taxon>
        <taxon>Chromadorea</taxon>
        <taxon>Rhabditida</taxon>
        <taxon>Rhabditina</taxon>
        <taxon>Rhabditomorpha</taxon>
        <taxon>Strongyloidea</taxon>
        <taxon>Trichostrongylidae</taxon>
        <taxon>Trichostrongylus</taxon>
    </lineage>
</organism>
<dbReference type="EMBL" id="WIXE01014432">
    <property type="protein sequence ID" value="KAK5974307.1"/>
    <property type="molecule type" value="Genomic_DNA"/>
</dbReference>
<name>A0AAN8FHS8_TRICO</name>
<reference evidence="1 2" key="1">
    <citation type="submission" date="2019-10" db="EMBL/GenBank/DDBJ databases">
        <title>Assembly and Annotation for the nematode Trichostrongylus colubriformis.</title>
        <authorList>
            <person name="Martin J."/>
        </authorList>
    </citation>
    <scope>NUCLEOTIDE SEQUENCE [LARGE SCALE GENOMIC DNA]</scope>
    <source>
        <strain evidence="1">G859</strain>
        <tissue evidence="1">Whole worm</tissue>
    </source>
</reference>
<comment type="caution">
    <text evidence="1">The sequence shown here is derived from an EMBL/GenBank/DDBJ whole genome shotgun (WGS) entry which is preliminary data.</text>
</comment>
<gene>
    <name evidence="1" type="ORF">GCK32_021153</name>
</gene>
<dbReference type="Proteomes" id="UP001331761">
    <property type="component" value="Unassembled WGS sequence"/>
</dbReference>
<accession>A0AAN8FHS8</accession>
<proteinExistence type="predicted"/>
<dbReference type="AlphaFoldDB" id="A0AAN8FHS8"/>
<evidence type="ECO:0000313" key="1">
    <source>
        <dbReference type="EMBL" id="KAK5974307.1"/>
    </source>
</evidence>
<protein>
    <submittedName>
        <fullName evidence="1">Uncharacterized protein</fullName>
    </submittedName>
</protein>